<keyword evidence="1" id="KW-1185">Reference proteome</keyword>
<accession>A0A1Y9ET89</accession>
<organism evidence="1 2">
    <name type="scientific">Macrostomum lignano</name>
    <dbReference type="NCBI Taxonomy" id="282301"/>
    <lineage>
        <taxon>Eukaryota</taxon>
        <taxon>Metazoa</taxon>
        <taxon>Spiralia</taxon>
        <taxon>Lophotrochozoa</taxon>
        <taxon>Platyhelminthes</taxon>
        <taxon>Rhabditophora</taxon>
        <taxon>Macrostomorpha</taxon>
        <taxon>Macrostomida</taxon>
        <taxon>Macrostomidae</taxon>
        <taxon>Macrostomum</taxon>
    </lineage>
</organism>
<dbReference type="Proteomes" id="UP000095280">
    <property type="component" value="Unplaced"/>
</dbReference>
<protein>
    <submittedName>
        <fullName evidence="2">Uncharacterized protein</fullName>
    </submittedName>
</protein>
<evidence type="ECO:0000313" key="2">
    <source>
        <dbReference type="WBParaSite" id="maker-uti_cns_0015383-snap-gene-0.5-mRNA-1"/>
    </source>
</evidence>
<sequence>MFHCLAL</sequence>
<reference evidence="2" key="1">
    <citation type="submission" date="2017-06" db="UniProtKB">
        <authorList>
            <consortium name="WormBaseParasite"/>
        </authorList>
    </citation>
    <scope>IDENTIFICATION</scope>
</reference>
<proteinExistence type="predicted"/>
<dbReference type="WBParaSite" id="maker-uti_cns_0015383-snap-gene-0.5-mRNA-1">
    <property type="protein sequence ID" value="maker-uti_cns_0015383-snap-gene-0.5-mRNA-1"/>
    <property type="gene ID" value="maker-uti_cns_0015383-snap-gene-0.5"/>
</dbReference>
<name>A0A1Y9ET89_9PLAT</name>
<evidence type="ECO:0000313" key="1">
    <source>
        <dbReference type="Proteomes" id="UP000095280"/>
    </source>
</evidence>